<evidence type="ECO:0000313" key="2">
    <source>
        <dbReference type="Proteomes" id="UP001255416"/>
    </source>
</evidence>
<keyword evidence="2" id="KW-1185">Reference proteome</keyword>
<dbReference type="Proteomes" id="UP001255416">
    <property type="component" value="Unassembled WGS sequence"/>
</dbReference>
<reference evidence="2" key="1">
    <citation type="submission" date="2023-05" db="EMBL/GenBank/DDBJ databases">
        <title>Sedimentitalea sp. nov. JM2-8.</title>
        <authorList>
            <person name="Huang J."/>
        </authorList>
    </citation>
    <scope>NUCLEOTIDE SEQUENCE [LARGE SCALE GENOMIC DNA]</scope>
    <source>
        <strain evidence="2">KHS03</strain>
    </source>
</reference>
<gene>
    <name evidence="1" type="ORF">QO231_05460</name>
</gene>
<proteinExistence type="predicted"/>
<evidence type="ECO:0008006" key="3">
    <source>
        <dbReference type="Google" id="ProtNLM"/>
    </source>
</evidence>
<accession>A0ABU3VC40</accession>
<sequence>MTDTAKDLAETIREIEEVDTCITDLEADARRDPKTNAARHNKFACKTMRRYRVRLVDERDKLLAGLTGDE</sequence>
<evidence type="ECO:0000313" key="1">
    <source>
        <dbReference type="EMBL" id="MDU9003299.1"/>
    </source>
</evidence>
<protein>
    <recommendedName>
        <fullName evidence="3">DUF465 domain-containing protein</fullName>
    </recommendedName>
</protein>
<dbReference type="RefSeq" id="WP_316774079.1">
    <property type="nucleotide sequence ID" value="NZ_JASMWN010000003.1"/>
</dbReference>
<name>A0ABU3VC40_9RHOB</name>
<dbReference type="EMBL" id="JASMWN010000003">
    <property type="protein sequence ID" value="MDU9003299.1"/>
    <property type="molecule type" value="Genomic_DNA"/>
</dbReference>
<comment type="caution">
    <text evidence="1">The sequence shown here is derived from an EMBL/GenBank/DDBJ whole genome shotgun (WGS) entry which is preliminary data.</text>
</comment>
<organism evidence="1 2">
    <name type="scientific">Sedimentitalea todarodis</name>
    <dbReference type="NCBI Taxonomy" id="1631240"/>
    <lineage>
        <taxon>Bacteria</taxon>
        <taxon>Pseudomonadati</taxon>
        <taxon>Pseudomonadota</taxon>
        <taxon>Alphaproteobacteria</taxon>
        <taxon>Rhodobacterales</taxon>
        <taxon>Paracoccaceae</taxon>
        <taxon>Sedimentitalea</taxon>
    </lineage>
</organism>